<evidence type="ECO:0000313" key="5">
    <source>
        <dbReference type="EMBL" id="MDP9824987.1"/>
    </source>
</evidence>
<name>A0ABT9NXI5_9ACTN</name>
<dbReference type="SUPFAM" id="SSF50939">
    <property type="entry name" value="Sialidases"/>
    <property type="match status" value="1"/>
</dbReference>
<evidence type="ECO:0000256" key="1">
    <source>
        <dbReference type="ARBA" id="ARBA00000427"/>
    </source>
</evidence>
<proteinExistence type="inferred from homology"/>
<dbReference type="EC" id="3.2.1.18" evidence="3"/>
<evidence type="ECO:0000256" key="2">
    <source>
        <dbReference type="ARBA" id="ARBA00009348"/>
    </source>
</evidence>
<protein>
    <recommendedName>
        <fullName evidence="3">exo-alpha-sialidase</fullName>
        <ecNumber evidence="3">3.2.1.18</ecNumber>
    </recommendedName>
</protein>
<accession>A0ABT9NXI5</accession>
<reference evidence="5 6" key="1">
    <citation type="submission" date="2023-07" db="EMBL/GenBank/DDBJ databases">
        <title>Sequencing the genomes of 1000 actinobacteria strains.</title>
        <authorList>
            <person name="Klenk H.-P."/>
        </authorList>
    </citation>
    <scope>NUCLEOTIDE SEQUENCE [LARGE SCALE GENOMIC DNA]</scope>
    <source>
        <strain evidence="5 6">DSM 44388</strain>
    </source>
</reference>
<dbReference type="RefSeq" id="WP_307238301.1">
    <property type="nucleotide sequence ID" value="NZ_JAUSQZ010000001.1"/>
</dbReference>
<keyword evidence="6" id="KW-1185">Reference proteome</keyword>
<gene>
    <name evidence="5" type="ORF">J2S57_000736</name>
</gene>
<feature type="domain" description="Sialidase" evidence="4">
    <location>
        <begin position="292"/>
        <end position="570"/>
    </location>
</feature>
<evidence type="ECO:0000259" key="4">
    <source>
        <dbReference type="Pfam" id="PF13088"/>
    </source>
</evidence>
<dbReference type="PANTHER" id="PTHR10628">
    <property type="entry name" value="SIALIDASE"/>
    <property type="match status" value="1"/>
</dbReference>
<evidence type="ECO:0000256" key="3">
    <source>
        <dbReference type="ARBA" id="ARBA00012733"/>
    </source>
</evidence>
<sequence>MVDQSEPSAILGRLLTLELYSHQGVERADDGRVQAWCDTRDGGFAARQSRADRRPSWVAGALRQWPAVRFTSANAAVELCFLDIAHDDALNPDDGDFRILLVGRNRSMATTDPLNKFLRKGDAYAIYLERLGDASMGTKFLARDRGRDRALRTHAETTATNIGAVHLYELALDGDQLRAAIDGDFSRGFSGVDDTYAGTVANADPLRLGGINAGVDLFAVLVIKGEATAQQLDDVRTYLIEQYDIPSTPPAVVPASDEQTAVISVNTGGRARIPAVVRCDDDSLVIFAEHRWNGDADAGHIGTVARRSTDGGISWGPQFFVADDGVNTLGNPVPIVDRSTGRLHLLLTGNRATDTEKEINEGTSEDTRRVYRTFSDDHGVTWAPVAEITSSVKDPAWRWYATGPGGAEQLAGGRLLVPCNHFDPALSTWRAHVIYSDDHGETWRIGGLIETDRTNEIQTAQLPDGTLVAHIRWNIDNNPPGFKYWATSTDEGLTWTPATRNYSLPSTPVQDDILVLPDGRLVATNHQDFTGRYNLAINVSPDVGRTWPAYTIIRVGAVGNGAAYSDLVHVAGHRILAIWEAGREISVRLFDVVEVEDGES</sequence>
<organism evidence="5 6">
    <name type="scientific">Kineosporia succinea</name>
    <dbReference type="NCBI Taxonomy" id="84632"/>
    <lineage>
        <taxon>Bacteria</taxon>
        <taxon>Bacillati</taxon>
        <taxon>Actinomycetota</taxon>
        <taxon>Actinomycetes</taxon>
        <taxon>Kineosporiales</taxon>
        <taxon>Kineosporiaceae</taxon>
        <taxon>Kineosporia</taxon>
    </lineage>
</organism>
<comment type="catalytic activity">
    <reaction evidence="1">
        <text>Hydrolysis of alpha-(2-&gt;3)-, alpha-(2-&gt;6)-, alpha-(2-&gt;8)- glycosidic linkages of terminal sialic acid residues in oligosaccharides, glycoproteins, glycolipids, colominic acid and synthetic substrates.</text>
        <dbReference type="EC" id="3.2.1.18"/>
    </reaction>
</comment>
<comment type="caution">
    <text evidence="5">The sequence shown here is derived from an EMBL/GenBank/DDBJ whole genome shotgun (WGS) entry which is preliminary data.</text>
</comment>
<dbReference type="Pfam" id="PF13088">
    <property type="entry name" value="BNR_2"/>
    <property type="match status" value="1"/>
</dbReference>
<dbReference type="EMBL" id="JAUSQZ010000001">
    <property type="protein sequence ID" value="MDP9824987.1"/>
    <property type="molecule type" value="Genomic_DNA"/>
</dbReference>
<dbReference type="Proteomes" id="UP001235712">
    <property type="component" value="Unassembled WGS sequence"/>
</dbReference>
<dbReference type="PANTHER" id="PTHR10628:SF30">
    <property type="entry name" value="EXO-ALPHA-SIALIDASE"/>
    <property type="match status" value="1"/>
</dbReference>
<evidence type="ECO:0000313" key="6">
    <source>
        <dbReference type="Proteomes" id="UP001235712"/>
    </source>
</evidence>
<dbReference type="InterPro" id="IPR011040">
    <property type="entry name" value="Sialidase"/>
</dbReference>
<dbReference type="InterPro" id="IPR026856">
    <property type="entry name" value="Sialidase_fam"/>
</dbReference>
<dbReference type="Gene3D" id="2.120.10.10">
    <property type="match status" value="1"/>
</dbReference>
<comment type="similarity">
    <text evidence="2">Belongs to the glycosyl hydrolase 33 family.</text>
</comment>
<dbReference type="InterPro" id="IPR036278">
    <property type="entry name" value="Sialidase_sf"/>
</dbReference>
<dbReference type="CDD" id="cd15482">
    <property type="entry name" value="Sialidase_non-viral"/>
    <property type="match status" value="1"/>
</dbReference>